<dbReference type="InterPro" id="IPR017972">
    <property type="entry name" value="Cyt_P450_CS"/>
</dbReference>
<dbReference type="PANTHER" id="PTHR46300">
    <property type="entry name" value="P450, PUTATIVE (EUROFUNG)-RELATED-RELATED"/>
    <property type="match status" value="1"/>
</dbReference>
<dbReference type="GO" id="GO:0016705">
    <property type="term" value="F:oxidoreductase activity, acting on paired donors, with incorporation or reduction of molecular oxygen"/>
    <property type="evidence" value="ECO:0007669"/>
    <property type="project" value="InterPro"/>
</dbReference>
<evidence type="ECO:0000313" key="11">
    <source>
        <dbReference type="EMBL" id="PFH48807.1"/>
    </source>
</evidence>
<keyword evidence="7 9" id="KW-0408">Iron</keyword>
<sequence>MIYYEVLGQSYLILGSYNRVYDLGEKRSSIYSSRTDMPMLNDLMKWGFNFTTLPYGQELRVRRRAFHEYFQPSVLSRYQPVQLKWCHKLLRLLSETPQDFLDHIRFTFTAIVLDICYGLTIESSDDPYVKKVEESMDGFSQAVVFGNFLVDYFPVLKYIPSWMPGAGFKKKAEEWRKGNTYIEYAAFNLTKEAMANGTERPSIASTMLRSLLTGGDTAKEAETIARQTLATAYVGANDTTLATIQSFFLAMAMFPEVQRKAQEEIDNVIGASQLPDFTDRSSLPYTDAVVKEAFRWQPVVPLGAFIPSIIELTCLESAYRIGTPHMTTQDDEYEGYFIPRGTVVMGNAWAILHDKDMFPDPEVFRPERFLSDTTNLKVLDTAFGFGRRVCPGRFFGDASIFIIVASVLSVFDILPPVDEHGRPIQLNTDCTNGIIAYPLPFKCNIKPRSKDAESLILNSGKAEYIGFED</sequence>
<evidence type="ECO:0000256" key="2">
    <source>
        <dbReference type="ARBA" id="ARBA00005179"/>
    </source>
</evidence>
<dbReference type="InterPro" id="IPR050364">
    <property type="entry name" value="Cytochrome_P450_fung"/>
</dbReference>
<dbReference type="GO" id="GO:0020037">
    <property type="term" value="F:heme binding"/>
    <property type="evidence" value="ECO:0007669"/>
    <property type="project" value="InterPro"/>
</dbReference>
<evidence type="ECO:0008006" key="13">
    <source>
        <dbReference type="Google" id="ProtNLM"/>
    </source>
</evidence>
<keyword evidence="5 9" id="KW-0479">Metal-binding</keyword>
<evidence type="ECO:0000256" key="6">
    <source>
        <dbReference type="ARBA" id="ARBA00023002"/>
    </source>
</evidence>
<name>A0A2A9NKK9_9AGAR</name>
<feature type="binding site" description="axial binding residue" evidence="9">
    <location>
        <position position="390"/>
    </location>
    <ligand>
        <name>heme</name>
        <dbReference type="ChEBI" id="CHEBI:30413"/>
    </ligand>
    <ligandPart>
        <name>Fe</name>
        <dbReference type="ChEBI" id="CHEBI:18248"/>
    </ligandPart>
</feature>
<gene>
    <name evidence="11" type="ORF">AMATHDRAFT_49202</name>
</gene>
<evidence type="ECO:0000256" key="10">
    <source>
        <dbReference type="RuleBase" id="RU000461"/>
    </source>
</evidence>
<keyword evidence="4 9" id="KW-0349">Heme</keyword>
<dbReference type="OrthoDB" id="2789670at2759"/>
<dbReference type="AlphaFoldDB" id="A0A2A9NKK9"/>
<keyword evidence="12" id="KW-1185">Reference proteome</keyword>
<evidence type="ECO:0000256" key="9">
    <source>
        <dbReference type="PIRSR" id="PIRSR602401-1"/>
    </source>
</evidence>
<evidence type="ECO:0000256" key="5">
    <source>
        <dbReference type="ARBA" id="ARBA00022723"/>
    </source>
</evidence>
<comment type="similarity">
    <text evidence="3 10">Belongs to the cytochrome P450 family.</text>
</comment>
<dbReference type="Proteomes" id="UP000242287">
    <property type="component" value="Unassembled WGS sequence"/>
</dbReference>
<keyword evidence="8 10" id="KW-0503">Monooxygenase</keyword>
<dbReference type="STRING" id="703135.A0A2A9NKK9"/>
<dbReference type="Gene3D" id="1.10.630.10">
    <property type="entry name" value="Cytochrome P450"/>
    <property type="match status" value="1"/>
</dbReference>
<dbReference type="InterPro" id="IPR002401">
    <property type="entry name" value="Cyt_P450_E_grp-I"/>
</dbReference>
<evidence type="ECO:0000256" key="3">
    <source>
        <dbReference type="ARBA" id="ARBA00010617"/>
    </source>
</evidence>
<dbReference type="GO" id="GO:0004497">
    <property type="term" value="F:monooxygenase activity"/>
    <property type="evidence" value="ECO:0007669"/>
    <property type="project" value="UniProtKB-KW"/>
</dbReference>
<dbReference type="PANTHER" id="PTHR46300:SF7">
    <property type="entry name" value="P450, PUTATIVE (EUROFUNG)-RELATED"/>
    <property type="match status" value="1"/>
</dbReference>
<organism evidence="11 12">
    <name type="scientific">Amanita thiersii Skay4041</name>
    <dbReference type="NCBI Taxonomy" id="703135"/>
    <lineage>
        <taxon>Eukaryota</taxon>
        <taxon>Fungi</taxon>
        <taxon>Dikarya</taxon>
        <taxon>Basidiomycota</taxon>
        <taxon>Agaricomycotina</taxon>
        <taxon>Agaricomycetes</taxon>
        <taxon>Agaricomycetidae</taxon>
        <taxon>Agaricales</taxon>
        <taxon>Pluteineae</taxon>
        <taxon>Amanitaceae</taxon>
        <taxon>Amanita</taxon>
    </lineage>
</organism>
<comment type="cofactor">
    <cofactor evidence="1 9">
        <name>heme</name>
        <dbReference type="ChEBI" id="CHEBI:30413"/>
    </cofactor>
</comment>
<evidence type="ECO:0000313" key="12">
    <source>
        <dbReference type="Proteomes" id="UP000242287"/>
    </source>
</evidence>
<keyword evidence="6 10" id="KW-0560">Oxidoreductase</keyword>
<dbReference type="SUPFAM" id="SSF48264">
    <property type="entry name" value="Cytochrome P450"/>
    <property type="match status" value="1"/>
</dbReference>
<dbReference type="GO" id="GO:0005506">
    <property type="term" value="F:iron ion binding"/>
    <property type="evidence" value="ECO:0007669"/>
    <property type="project" value="InterPro"/>
</dbReference>
<protein>
    <recommendedName>
        <fullName evidence="13">Cytochrome P450</fullName>
    </recommendedName>
</protein>
<evidence type="ECO:0000256" key="1">
    <source>
        <dbReference type="ARBA" id="ARBA00001971"/>
    </source>
</evidence>
<evidence type="ECO:0000256" key="7">
    <source>
        <dbReference type="ARBA" id="ARBA00023004"/>
    </source>
</evidence>
<comment type="pathway">
    <text evidence="2">Secondary metabolite biosynthesis.</text>
</comment>
<accession>A0A2A9NKK9</accession>
<dbReference type="Pfam" id="PF00067">
    <property type="entry name" value="p450"/>
    <property type="match status" value="2"/>
</dbReference>
<dbReference type="PRINTS" id="PR00463">
    <property type="entry name" value="EP450I"/>
</dbReference>
<evidence type="ECO:0000256" key="4">
    <source>
        <dbReference type="ARBA" id="ARBA00022617"/>
    </source>
</evidence>
<dbReference type="EMBL" id="KZ302049">
    <property type="protein sequence ID" value="PFH48807.1"/>
    <property type="molecule type" value="Genomic_DNA"/>
</dbReference>
<dbReference type="CDD" id="cd11065">
    <property type="entry name" value="CYP64-like"/>
    <property type="match status" value="1"/>
</dbReference>
<dbReference type="InterPro" id="IPR001128">
    <property type="entry name" value="Cyt_P450"/>
</dbReference>
<proteinExistence type="inferred from homology"/>
<dbReference type="InterPro" id="IPR036396">
    <property type="entry name" value="Cyt_P450_sf"/>
</dbReference>
<reference evidence="11 12" key="1">
    <citation type="submission" date="2014-02" db="EMBL/GenBank/DDBJ databases">
        <title>Transposable element dynamics among asymbiotic and ectomycorrhizal Amanita fungi.</title>
        <authorList>
            <consortium name="DOE Joint Genome Institute"/>
            <person name="Hess J."/>
            <person name="Skrede I."/>
            <person name="Wolfe B."/>
            <person name="LaButti K."/>
            <person name="Ohm R.A."/>
            <person name="Grigoriev I.V."/>
            <person name="Pringle A."/>
        </authorList>
    </citation>
    <scope>NUCLEOTIDE SEQUENCE [LARGE SCALE GENOMIC DNA]</scope>
    <source>
        <strain evidence="11 12">SKay4041</strain>
    </source>
</reference>
<evidence type="ECO:0000256" key="8">
    <source>
        <dbReference type="ARBA" id="ARBA00023033"/>
    </source>
</evidence>
<dbReference type="PROSITE" id="PS00086">
    <property type="entry name" value="CYTOCHROME_P450"/>
    <property type="match status" value="1"/>
</dbReference>